<dbReference type="GO" id="GO:0006508">
    <property type="term" value="P:proteolysis"/>
    <property type="evidence" value="ECO:0007669"/>
    <property type="project" value="UniProtKB-KW"/>
</dbReference>
<dbReference type="GO" id="GO:0009372">
    <property type="term" value="P:quorum sensing"/>
    <property type="evidence" value="ECO:0007669"/>
    <property type="project" value="UniProtKB-KW"/>
</dbReference>
<keyword evidence="1" id="KW-1003">Cell membrane</keyword>
<feature type="transmembrane region" description="Helical" evidence="8">
    <location>
        <begin position="167"/>
        <end position="184"/>
    </location>
</feature>
<keyword evidence="3" id="KW-0645">Protease</keyword>
<evidence type="ECO:0000256" key="5">
    <source>
        <dbReference type="ARBA" id="ARBA00022801"/>
    </source>
</evidence>
<feature type="transmembrane region" description="Helical" evidence="8">
    <location>
        <begin position="106"/>
        <end position="123"/>
    </location>
</feature>
<dbReference type="GO" id="GO:0016020">
    <property type="term" value="C:membrane"/>
    <property type="evidence" value="ECO:0007669"/>
    <property type="project" value="InterPro"/>
</dbReference>
<dbReference type="GO" id="GO:0008233">
    <property type="term" value="F:peptidase activity"/>
    <property type="evidence" value="ECO:0007669"/>
    <property type="project" value="UniProtKB-KW"/>
</dbReference>
<evidence type="ECO:0000256" key="7">
    <source>
        <dbReference type="ARBA" id="ARBA00023136"/>
    </source>
</evidence>
<dbReference type="InterPro" id="IPR006741">
    <property type="entry name" value="AgrB"/>
</dbReference>
<evidence type="ECO:0000256" key="2">
    <source>
        <dbReference type="ARBA" id="ARBA00022654"/>
    </source>
</evidence>
<dbReference type="Pfam" id="PF04647">
    <property type="entry name" value="AgrB"/>
    <property type="match status" value="1"/>
</dbReference>
<dbReference type="Proteomes" id="UP000611629">
    <property type="component" value="Unassembled WGS sequence"/>
</dbReference>
<name>A0A974BJ48_SEDHY</name>
<keyword evidence="4 8" id="KW-0812">Transmembrane</keyword>
<evidence type="ECO:0000313" key="10">
    <source>
        <dbReference type="Proteomes" id="UP000611629"/>
    </source>
</evidence>
<evidence type="ECO:0000313" key="9">
    <source>
        <dbReference type="EMBL" id="NYB74204.1"/>
    </source>
</evidence>
<protein>
    <submittedName>
        <fullName evidence="9">Accessory gene regulator B family protein</fullName>
    </submittedName>
</protein>
<evidence type="ECO:0000256" key="6">
    <source>
        <dbReference type="ARBA" id="ARBA00022989"/>
    </source>
</evidence>
<evidence type="ECO:0000256" key="1">
    <source>
        <dbReference type="ARBA" id="ARBA00022475"/>
    </source>
</evidence>
<keyword evidence="2" id="KW-0673">Quorum sensing</keyword>
<evidence type="ECO:0000256" key="3">
    <source>
        <dbReference type="ARBA" id="ARBA00022670"/>
    </source>
</evidence>
<dbReference type="EMBL" id="JACBNQ010000008">
    <property type="protein sequence ID" value="NYB74204.1"/>
    <property type="molecule type" value="Genomic_DNA"/>
</dbReference>
<keyword evidence="6 8" id="KW-1133">Transmembrane helix</keyword>
<reference evidence="9" key="1">
    <citation type="submission" date="2020-07" db="EMBL/GenBank/DDBJ databases">
        <title>Genomic analysis of a strain of Sedimentibacter Hydroxybenzoicus DSM7310.</title>
        <authorList>
            <person name="Ma S."/>
        </authorList>
    </citation>
    <scope>NUCLEOTIDE SEQUENCE</scope>
    <source>
        <strain evidence="9">DSM 7310</strain>
    </source>
</reference>
<feature type="transmembrane region" description="Helical" evidence="8">
    <location>
        <begin position="57"/>
        <end position="75"/>
    </location>
</feature>
<comment type="caution">
    <text evidence="9">The sequence shown here is derived from an EMBL/GenBank/DDBJ whole genome shotgun (WGS) entry which is preliminary data.</text>
</comment>
<evidence type="ECO:0000256" key="4">
    <source>
        <dbReference type="ARBA" id="ARBA00022692"/>
    </source>
</evidence>
<dbReference type="AlphaFoldDB" id="A0A974BJ48"/>
<dbReference type="RefSeq" id="WP_179237915.1">
    <property type="nucleotide sequence ID" value="NZ_JACBNQ010000008.1"/>
</dbReference>
<gene>
    <name evidence="9" type="ORF">HZF24_08610</name>
</gene>
<accession>A0A974BJ48</accession>
<organism evidence="9 10">
    <name type="scientific">Sedimentibacter hydroxybenzoicus DSM 7310</name>
    <dbReference type="NCBI Taxonomy" id="1123245"/>
    <lineage>
        <taxon>Bacteria</taxon>
        <taxon>Bacillati</taxon>
        <taxon>Bacillota</taxon>
        <taxon>Tissierellia</taxon>
        <taxon>Sedimentibacter</taxon>
    </lineage>
</organism>
<feature type="transmembrane region" description="Helical" evidence="8">
    <location>
        <begin position="143"/>
        <end position="161"/>
    </location>
</feature>
<keyword evidence="5" id="KW-0378">Hydrolase</keyword>
<keyword evidence="10" id="KW-1185">Reference proteome</keyword>
<sequence length="186" mass="20593">MINKISVFLSEGIGLKLNSSDNEKEVYAYSIEVLLSLLLNLLILSTAAYILNKKFELLIFIIFLSGLKVYAGGYHSKTHLECFSVTLIAFLISALSNTYLIAYGEIILVIGILFSIIMVFLLAPAETENKPLSKKEVKKYKLISRIIVIALSLAAVALYFVRVSTGYIYITAVVAMVIESVSLLKK</sequence>
<proteinExistence type="predicted"/>
<dbReference type="SMART" id="SM00793">
    <property type="entry name" value="AgrB"/>
    <property type="match status" value="1"/>
</dbReference>
<feature type="transmembrane region" description="Helical" evidence="8">
    <location>
        <begin position="26"/>
        <end position="51"/>
    </location>
</feature>
<evidence type="ECO:0000256" key="8">
    <source>
        <dbReference type="SAM" id="Phobius"/>
    </source>
</evidence>
<keyword evidence="7 8" id="KW-0472">Membrane</keyword>